<comment type="subcellular location">
    <subcellularLocation>
        <location evidence="1">Membrane</location>
        <topology evidence="1">Multi-pass membrane protein</topology>
    </subcellularLocation>
</comment>
<dbReference type="PANTHER" id="PTHR48021:SF1">
    <property type="entry name" value="GH07001P-RELATED"/>
    <property type="match status" value="1"/>
</dbReference>
<dbReference type="Pfam" id="PF00083">
    <property type="entry name" value="Sugar_tr"/>
    <property type="match status" value="1"/>
</dbReference>
<feature type="transmembrane region" description="Helical" evidence="5">
    <location>
        <begin position="357"/>
        <end position="381"/>
    </location>
</feature>
<dbReference type="PANTHER" id="PTHR48021">
    <property type="match status" value="1"/>
</dbReference>
<dbReference type="SUPFAM" id="SSF103473">
    <property type="entry name" value="MFS general substrate transporter"/>
    <property type="match status" value="1"/>
</dbReference>
<keyword evidence="8" id="KW-1185">Reference proteome</keyword>
<feature type="transmembrane region" description="Helical" evidence="5">
    <location>
        <begin position="253"/>
        <end position="275"/>
    </location>
</feature>
<keyword evidence="4 5" id="KW-0472">Membrane</keyword>
<proteinExistence type="predicted"/>
<feature type="transmembrane region" description="Helical" evidence="5">
    <location>
        <begin position="323"/>
        <end position="345"/>
    </location>
</feature>
<feature type="transmembrane region" description="Helical" evidence="5">
    <location>
        <begin position="424"/>
        <end position="442"/>
    </location>
</feature>
<evidence type="ECO:0000256" key="3">
    <source>
        <dbReference type="ARBA" id="ARBA00022989"/>
    </source>
</evidence>
<feature type="transmembrane region" description="Helical" evidence="5">
    <location>
        <begin position="146"/>
        <end position="165"/>
    </location>
</feature>
<evidence type="ECO:0000313" key="8">
    <source>
        <dbReference type="Proteomes" id="UP000823941"/>
    </source>
</evidence>
<dbReference type="PROSITE" id="PS50850">
    <property type="entry name" value="MFS"/>
    <property type="match status" value="1"/>
</dbReference>
<dbReference type="InterPro" id="IPR020846">
    <property type="entry name" value="MFS_dom"/>
</dbReference>
<sequence length="484" mass="53875">MAVALPPKLKQTVFAMPSHLSMVCKGMMFGFPAILTPALLNATGDELKADKHITSWLASLPGVTALVMVVTVGPLMHYCGRRTTQLITTTLVLTGWLITAFAYSIPVLFIGRALQGVCNGCTFFNSISIGEFCSPSIRGVLLNLKLVSGSVGVLIIHGFGCILHWRSVAWVGTVPCLISIAITLCSPETPDWLVSKGRFDEAEKAFFSLRGKSNESKRELSKLVESQKQKRRQDIGLQRQSFKVILKQLKCKVLWRPVLLISCAVIIPEAGGRHFFSSYSIQLAEQITGDKTNGFLYTIIIDVVSILAGFVCIFMVKSFSRRGVTFYCGFTANVLLLIFCFLTYLQKTYFTYVFLKWLSVSILVLYYFIVNGSLFGICYVLMGELLPLEFRAIGVVIDGFLSAVTVTVVIKVTPYLKDSLGIDGMLFVFSLCLTLALIYMYYDLPETKNRTLHDIGEYFRGNSSKLIREEIVEPDEIDKFVISK</sequence>
<feature type="domain" description="Major facilitator superfamily (MFS) profile" evidence="6">
    <location>
        <begin position="18"/>
        <end position="448"/>
    </location>
</feature>
<dbReference type="Proteomes" id="UP000823941">
    <property type="component" value="Chromosome 27"/>
</dbReference>
<reference evidence="7 8" key="1">
    <citation type="submission" date="2021-06" db="EMBL/GenBank/DDBJ databases">
        <title>A haploid diamondback moth (Plutella xylostella L.) genome assembly resolves 31 chromosomes and identifies a diamide resistance mutation.</title>
        <authorList>
            <person name="Ward C.M."/>
            <person name="Perry K.D."/>
            <person name="Baker G."/>
            <person name="Powis K."/>
            <person name="Heckel D.G."/>
            <person name="Baxter S.W."/>
        </authorList>
    </citation>
    <scope>NUCLEOTIDE SEQUENCE [LARGE SCALE GENOMIC DNA]</scope>
    <source>
        <strain evidence="7 8">LV</strain>
        <tissue evidence="7">Single pupa</tissue>
    </source>
</reference>
<dbReference type="InterPro" id="IPR005828">
    <property type="entry name" value="MFS_sugar_transport-like"/>
</dbReference>
<evidence type="ECO:0000256" key="1">
    <source>
        <dbReference type="ARBA" id="ARBA00004141"/>
    </source>
</evidence>
<organism evidence="7 8">
    <name type="scientific">Plutella xylostella</name>
    <name type="common">Diamondback moth</name>
    <name type="synonym">Plutella maculipennis</name>
    <dbReference type="NCBI Taxonomy" id="51655"/>
    <lineage>
        <taxon>Eukaryota</taxon>
        <taxon>Metazoa</taxon>
        <taxon>Ecdysozoa</taxon>
        <taxon>Arthropoda</taxon>
        <taxon>Hexapoda</taxon>
        <taxon>Insecta</taxon>
        <taxon>Pterygota</taxon>
        <taxon>Neoptera</taxon>
        <taxon>Endopterygota</taxon>
        <taxon>Lepidoptera</taxon>
        <taxon>Glossata</taxon>
        <taxon>Ditrysia</taxon>
        <taxon>Yponomeutoidea</taxon>
        <taxon>Plutellidae</taxon>
        <taxon>Plutella</taxon>
    </lineage>
</organism>
<evidence type="ECO:0000313" key="7">
    <source>
        <dbReference type="EMBL" id="KAG7296927.1"/>
    </source>
</evidence>
<dbReference type="InterPro" id="IPR036259">
    <property type="entry name" value="MFS_trans_sf"/>
</dbReference>
<feature type="transmembrane region" description="Helical" evidence="5">
    <location>
        <begin position="60"/>
        <end position="79"/>
    </location>
</feature>
<keyword evidence="2 5" id="KW-0812">Transmembrane</keyword>
<dbReference type="EMBL" id="JAHIBW010000027">
    <property type="protein sequence ID" value="KAG7296927.1"/>
    <property type="molecule type" value="Genomic_DNA"/>
</dbReference>
<feature type="transmembrane region" description="Helical" evidence="5">
    <location>
        <begin position="393"/>
        <end position="412"/>
    </location>
</feature>
<dbReference type="Gene3D" id="1.20.1250.20">
    <property type="entry name" value="MFS general substrate transporter like domains"/>
    <property type="match status" value="1"/>
</dbReference>
<feature type="transmembrane region" description="Helical" evidence="5">
    <location>
        <begin position="86"/>
        <end position="105"/>
    </location>
</feature>
<keyword evidence="3 5" id="KW-1133">Transmembrane helix</keyword>
<evidence type="ECO:0000259" key="6">
    <source>
        <dbReference type="PROSITE" id="PS50850"/>
    </source>
</evidence>
<evidence type="ECO:0000256" key="2">
    <source>
        <dbReference type="ARBA" id="ARBA00022692"/>
    </source>
</evidence>
<accession>A0ABQ7PVF0</accession>
<protein>
    <recommendedName>
        <fullName evidence="6">Major facilitator superfamily (MFS) profile domain-containing protein</fullName>
    </recommendedName>
</protein>
<comment type="caution">
    <text evidence="7">The sequence shown here is derived from an EMBL/GenBank/DDBJ whole genome shotgun (WGS) entry which is preliminary data.</text>
</comment>
<dbReference type="InterPro" id="IPR050549">
    <property type="entry name" value="MFS_Trehalose_Transporter"/>
</dbReference>
<feature type="transmembrane region" description="Helical" evidence="5">
    <location>
        <begin position="295"/>
        <end position="316"/>
    </location>
</feature>
<evidence type="ECO:0000256" key="5">
    <source>
        <dbReference type="SAM" id="Phobius"/>
    </source>
</evidence>
<evidence type="ECO:0000256" key="4">
    <source>
        <dbReference type="ARBA" id="ARBA00023136"/>
    </source>
</evidence>
<name>A0ABQ7PVF0_PLUXY</name>
<gene>
    <name evidence="7" type="ORF">JYU34_019823</name>
</gene>